<dbReference type="Proteomes" id="UP000186670">
    <property type="component" value="Unassembled WGS sequence"/>
</dbReference>
<sequence length="98" mass="11682">MAIKKPRVLDKMIEKRIYFYKIFYDRILEARKENIKIVRMFASELPFVNSSKLFGSKIYSWTPEISRSFLREIKNIPGIKNVRYTYSLAVTPVMVIEI</sequence>
<dbReference type="EMBL" id="MEZZ01000044">
    <property type="protein sequence ID" value="OGD67960.1"/>
    <property type="molecule type" value="Genomic_DNA"/>
</dbReference>
<accession>A0A1F5EKX2</accession>
<dbReference type="AlphaFoldDB" id="A0A1F5EKX2"/>
<evidence type="ECO:0000313" key="2">
    <source>
        <dbReference type="Proteomes" id="UP000186670"/>
    </source>
</evidence>
<evidence type="ECO:0000313" key="1">
    <source>
        <dbReference type="EMBL" id="OGD67960.1"/>
    </source>
</evidence>
<organism evidence="1 2">
    <name type="scientific">Candidatus Campbellbacteria bacterium RIFCSPHIGHO2_01_FULL_34_10</name>
    <dbReference type="NCBI Taxonomy" id="1797577"/>
    <lineage>
        <taxon>Bacteria</taxon>
        <taxon>Candidatus Campbelliibacteriota</taxon>
    </lineage>
</organism>
<protein>
    <submittedName>
        <fullName evidence="1">Uncharacterized protein</fullName>
    </submittedName>
</protein>
<proteinExistence type="predicted"/>
<reference evidence="1 2" key="1">
    <citation type="journal article" date="2016" name="Nat. Commun.">
        <title>Thousands of microbial genomes shed light on interconnected biogeochemical processes in an aquifer system.</title>
        <authorList>
            <person name="Anantharaman K."/>
            <person name="Brown C.T."/>
            <person name="Hug L.A."/>
            <person name="Sharon I."/>
            <person name="Castelle C.J."/>
            <person name="Probst A.J."/>
            <person name="Thomas B.C."/>
            <person name="Singh A."/>
            <person name="Wilkins M.J."/>
            <person name="Karaoz U."/>
            <person name="Brodie E.L."/>
            <person name="Williams K.H."/>
            <person name="Hubbard S.S."/>
            <person name="Banfield J.F."/>
        </authorList>
    </citation>
    <scope>NUCLEOTIDE SEQUENCE [LARGE SCALE GENOMIC DNA]</scope>
</reference>
<name>A0A1F5EKX2_9BACT</name>
<comment type="caution">
    <text evidence="1">The sequence shown here is derived from an EMBL/GenBank/DDBJ whole genome shotgun (WGS) entry which is preliminary data.</text>
</comment>
<gene>
    <name evidence="1" type="ORF">A2811_00955</name>
</gene>